<dbReference type="EMBL" id="JARKHX010000001">
    <property type="protein sequence ID" value="MDF4192376.1"/>
    <property type="molecule type" value="Genomic_DNA"/>
</dbReference>
<sequence>MQTQSLLELTEQMIEAVLEAEKRYQDGKESGRSYDFFEIIKPDVEKRDRLCALWTEKALAFIQENRPKYVHHAQIQAVTENFGELMLQSYVHHIHKKRYRDLTESVLYTLRILRDEIEKEGS</sequence>
<dbReference type="RefSeq" id="WP_072177164.1">
    <property type="nucleotide sequence ID" value="NZ_CP082283.1"/>
</dbReference>
<proteinExistence type="predicted"/>
<reference evidence="1" key="1">
    <citation type="submission" date="2023-02" db="EMBL/GenBank/DDBJ databases">
        <title>Draft Whole-Genome Sequences of Bacillus Strains of Potential Probiotic for Poultry.</title>
        <authorList>
            <person name="Ma L.M."/>
            <person name="Lopez-Guerra N."/>
            <person name="Zhang G."/>
        </authorList>
    </citation>
    <scope>NUCLEOTIDE SEQUENCE</scope>
    <source>
        <strain evidence="1">OSU1013-24</strain>
    </source>
</reference>
<dbReference type="AlphaFoldDB" id="A0AAP3YB67"/>
<dbReference type="InterPro" id="IPR023351">
    <property type="entry name" value="YppE-like_sf"/>
</dbReference>
<name>A0AAP3YB67_BACAM</name>
<comment type="caution">
    <text evidence="1">The sequence shown here is derived from an EMBL/GenBank/DDBJ whole genome shotgun (WGS) entry which is preliminary data.</text>
</comment>
<organism evidence="1 2">
    <name type="scientific">Bacillus amyloliquefaciens</name>
    <name type="common">Bacillus velezensis</name>
    <dbReference type="NCBI Taxonomy" id="1390"/>
    <lineage>
        <taxon>Bacteria</taxon>
        <taxon>Bacillati</taxon>
        <taxon>Bacillota</taxon>
        <taxon>Bacilli</taxon>
        <taxon>Bacillales</taxon>
        <taxon>Bacillaceae</taxon>
        <taxon>Bacillus</taxon>
        <taxon>Bacillus amyloliquefaciens group</taxon>
    </lineage>
</organism>
<dbReference type="Proteomes" id="UP001222377">
    <property type="component" value="Unassembled WGS sequence"/>
</dbReference>
<evidence type="ECO:0000313" key="1">
    <source>
        <dbReference type="EMBL" id="MDF4192376.1"/>
    </source>
</evidence>
<dbReference type="Gene3D" id="1.20.120.440">
    <property type="entry name" value="YppE-like"/>
    <property type="match status" value="1"/>
</dbReference>
<dbReference type="Pfam" id="PF08807">
    <property type="entry name" value="DUF1798"/>
    <property type="match status" value="1"/>
</dbReference>
<protein>
    <submittedName>
        <fullName evidence="1">YppE family protein</fullName>
    </submittedName>
</protein>
<dbReference type="InterPro" id="IPR014913">
    <property type="entry name" value="YppE-like"/>
</dbReference>
<evidence type="ECO:0000313" key="2">
    <source>
        <dbReference type="Proteomes" id="UP001222377"/>
    </source>
</evidence>
<gene>
    <name evidence="1" type="ORF">PV946_01090</name>
</gene>
<dbReference type="SUPFAM" id="SSF140415">
    <property type="entry name" value="YppE-like"/>
    <property type="match status" value="1"/>
</dbReference>
<accession>A0AAP3YB67</accession>